<keyword evidence="4 8" id="KW-0067">ATP-binding</keyword>
<dbReference type="FunFam" id="3.40.50.300:FF:000042">
    <property type="entry name" value="Maltose/maltodextrin ABC transporter, ATP-binding protein"/>
    <property type="match status" value="1"/>
</dbReference>
<dbReference type="PANTHER" id="PTHR43875:SF15">
    <property type="entry name" value="TREHALOSE IMPORT ATP-BINDING PROTEIN SUGC"/>
    <property type="match status" value="1"/>
</dbReference>
<protein>
    <submittedName>
        <fullName evidence="8">ABC transporter ATP-binding protein</fullName>
    </submittedName>
</protein>
<dbReference type="InterPro" id="IPR027417">
    <property type="entry name" value="P-loop_NTPase"/>
</dbReference>
<dbReference type="Pfam" id="PF17912">
    <property type="entry name" value="OB_MalK"/>
    <property type="match status" value="1"/>
</dbReference>
<evidence type="ECO:0000256" key="2">
    <source>
        <dbReference type="ARBA" id="ARBA00022475"/>
    </source>
</evidence>
<dbReference type="InterPro" id="IPR015855">
    <property type="entry name" value="ABC_transpr_MalK-like"/>
</dbReference>
<organism evidence="8">
    <name type="scientific">Thermofilum pendens</name>
    <dbReference type="NCBI Taxonomy" id="2269"/>
    <lineage>
        <taxon>Archaea</taxon>
        <taxon>Thermoproteota</taxon>
        <taxon>Thermoprotei</taxon>
        <taxon>Thermofilales</taxon>
        <taxon>Thermofilaceae</taxon>
        <taxon>Thermofilum</taxon>
    </lineage>
</organism>
<sequence>MSFLQLVNITKRFGKTMAVDNVSLGIDKGEFIVLLGPSGCGKTTTLRIIAGLELPDSGKVVMEGRDVTYLEPGERNVGMVFQDYALYPHMTVFENIAFPLDVNKRKLGLSKKDIEERVLSVARMLGLEELLDRKVTQLSGGQQQRVALARALVKEPKIWLMDEPLSNIDALLRVQVRAELKKLQMNLGITTVYVTHDQVEALTLADRVAVMNKGRVVQVGAPREIYENPSHVFVATFVGSPPMNIMECKALQDRVECPGFSIKMPEEARVLRGETRVYLGIRPEHIEVFDKPVTGAIEGRLFLKETLGSEQLIYIQLGDVVLKARTAKELAVGIGEPIFLKLNMTKALVFDRETGELLQELSEHVKAAYL</sequence>
<dbReference type="Gene3D" id="2.40.50.140">
    <property type="entry name" value="Nucleic acid-binding proteins"/>
    <property type="match status" value="1"/>
</dbReference>
<dbReference type="InterPro" id="IPR008995">
    <property type="entry name" value="Mo/tungstate-bd_C_term_dom"/>
</dbReference>
<dbReference type="Gene3D" id="3.40.50.300">
    <property type="entry name" value="P-loop containing nucleotide triphosphate hydrolases"/>
    <property type="match status" value="1"/>
</dbReference>
<dbReference type="SMART" id="SM00382">
    <property type="entry name" value="AAA"/>
    <property type="match status" value="1"/>
</dbReference>
<keyword evidence="3" id="KW-0547">Nucleotide-binding</keyword>
<dbReference type="InterPro" id="IPR040582">
    <property type="entry name" value="OB_MalK-like"/>
</dbReference>
<name>A0A7C4FCG4_THEPE</name>
<gene>
    <name evidence="8" type="ORF">ENV17_06045</name>
</gene>
<dbReference type="Pfam" id="PF00005">
    <property type="entry name" value="ABC_tran"/>
    <property type="match status" value="1"/>
</dbReference>
<dbReference type="GO" id="GO:0008643">
    <property type="term" value="P:carbohydrate transport"/>
    <property type="evidence" value="ECO:0007669"/>
    <property type="project" value="InterPro"/>
</dbReference>
<proteinExistence type="predicted"/>
<feature type="domain" description="ABC transporter" evidence="7">
    <location>
        <begin position="4"/>
        <end position="238"/>
    </location>
</feature>
<keyword evidence="2" id="KW-1003">Cell membrane</keyword>
<dbReference type="SUPFAM" id="SSF52540">
    <property type="entry name" value="P-loop containing nucleoside triphosphate hydrolases"/>
    <property type="match status" value="1"/>
</dbReference>
<dbReference type="PANTHER" id="PTHR43875">
    <property type="entry name" value="MALTODEXTRIN IMPORT ATP-BINDING PROTEIN MSMX"/>
    <property type="match status" value="1"/>
</dbReference>
<dbReference type="Gene3D" id="2.40.50.100">
    <property type="match status" value="1"/>
</dbReference>
<dbReference type="GO" id="GO:0055052">
    <property type="term" value="C:ATP-binding cassette (ABC) transporter complex, substrate-binding subunit-containing"/>
    <property type="evidence" value="ECO:0007669"/>
    <property type="project" value="TreeGrafter"/>
</dbReference>
<comment type="caution">
    <text evidence="8">The sequence shown here is derived from an EMBL/GenBank/DDBJ whole genome shotgun (WGS) entry which is preliminary data.</text>
</comment>
<dbReference type="InterPro" id="IPR017871">
    <property type="entry name" value="ABC_transporter-like_CS"/>
</dbReference>
<dbReference type="GO" id="GO:0016887">
    <property type="term" value="F:ATP hydrolysis activity"/>
    <property type="evidence" value="ECO:0007669"/>
    <property type="project" value="InterPro"/>
</dbReference>
<dbReference type="PROSITE" id="PS50893">
    <property type="entry name" value="ABC_TRANSPORTER_2"/>
    <property type="match status" value="1"/>
</dbReference>
<evidence type="ECO:0000259" key="7">
    <source>
        <dbReference type="PROSITE" id="PS50893"/>
    </source>
</evidence>
<evidence type="ECO:0000256" key="3">
    <source>
        <dbReference type="ARBA" id="ARBA00022741"/>
    </source>
</evidence>
<evidence type="ECO:0000256" key="5">
    <source>
        <dbReference type="ARBA" id="ARBA00022967"/>
    </source>
</evidence>
<dbReference type="InterPro" id="IPR012340">
    <property type="entry name" value="NA-bd_OB-fold"/>
</dbReference>
<evidence type="ECO:0000256" key="4">
    <source>
        <dbReference type="ARBA" id="ARBA00022840"/>
    </source>
</evidence>
<dbReference type="SUPFAM" id="SSF50331">
    <property type="entry name" value="MOP-like"/>
    <property type="match status" value="1"/>
</dbReference>
<reference evidence="8" key="1">
    <citation type="journal article" date="2020" name="mSystems">
        <title>Genome- and Community-Level Interaction Insights into Carbon Utilization and Element Cycling Functions of Hydrothermarchaeota in Hydrothermal Sediment.</title>
        <authorList>
            <person name="Zhou Z."/>
            <person name="Liu Y."/>
            <person name="Xu W."/>
            <person name="Pan J."/>
            <person name="Luo Z.H."/>
            <person name="Li M."/>
        </authorList>
    </citation>
    <scope>NUCLEOTIDE SEQUENCE [LARGE SCALE GENOMIC DNA]</scope>
    <source>
        <strain evidence="8">SpSt-735</strain>
    </source>
</reference>
<dbReference type="CDD" id="cd03301">
    <property type="entry name" value="ABC_MalK_N"/>
    <property type="match status" value="1"/>
</dbReference>
<dbReference type="GO" id="GO:0140359">
    <property type="term" value="F:ABC-type transporter activity"/>
    <property type="evidence" value="ECO:0007669"/>
    <property type="project" value="InterPro"/>
</dbReference>
<evidence type="ECO:0000256" key="6">
    <source>
        <dbReference type="ARBA" id="ARBA00023136"/>
    </source>
</evidence>
<keyword evidence="6" id="KW-0472">Membrane</keyword>
<evidence type="ECO:0000313" key="8">
    <source>
        <dbReference type="EMBL" id="HGI43927.1"/>
    </source>
</evidence>
<dbReference type="AlphaFoldDB" id="A0A7C4FCG4"/>
<evidence type="ECO:0000256" key="1">
    <source>
        <dbReference type="ARBA" id="ARBA00022448"/>
    </source>
</evidence>
<dbReference type="GO" id="GO:0005524">
    <property type="term" value="F:ATP binding"/>
    <property type="evidence" value="ECO:0007669"/>
    <property type="project" value="UniProtKB-KW"/>
</dbReference>
<dbReference type="PROSITE" id="PS00211">
    <property type="entry name" value="ABC_TRANSPORTER_1"/>
    <property type="match status" value="1"/>
</dbReference>
<dbReference type="EMBL" id="DTFI01000151">
    <property type="protein sequence ID" value="HGI43927.1"/>
    <property type="molecule type" value="Genomic_DNA"/>
</dbReference>
<dbReference type="InterPro" id="IPR047641">
    <property type="entry name" value="ABC_transpr_MalK/UgpC-like"/>
</dbReference>
<keyword evidence="5" id="KW-1278">Translocase</keyword>
<dbReference type="InterPro" id="IPR003593">
    <property type="entry name" value="AAA+_ATPase"/>
</dbReference>
<keyword evidence="1" id="KW-0813">Transport</keyword>
<dbReference type="InterPro" id="IPR003439">
    <property type="entry name" value="ABC_transporter-like_ATP-bd"/>
</dbReference>
<accession>A0A7C4FCG4</accession>